<dbReference type="AlphaFoldDB" id="A0A0K2T442"/>
<evidence type="ECO:0000256" key="1">
    <source>
        <dbReference type="SAM" id="Phobius"/>
    </source>
</evidence>
<protein>
    <submittedName>
        <fullName evidence="2">Uncharacterized protein</fullName>
    </submittedName>
</protein>
<name>A0A0K2T442_LEPSM</name>
<evidence type="ECO:0000313" key="2">
    <source>
        <dbReference type="EMBL" id="CDW20565.1"/>
    </source>
</evidence>
<proteinExistence type="predicted"/>
<dbReference type="EMBL" id="HACA01003204">
    <property type="protein sequence ID" value="CDW20565.1"/>
    <property type="molecule type" value="Transcribed_RNA"/>
</dbReference>
<keyword evidence="1" id="KW-0472">Membrane</keyword>
<reference evidence="2" key="1">
    <citation type="submission" date="2014-05" db="EMBL/GenBank/DDBJ databases">
        <authorList>
            <person name="Chronopoulou M."/>
        </authorList>
    </citation>
    <scope>NUCLEOTIDE SEQUENCE</scope>
    <source>
        <tissue evidence="2">Whole organism</tissue>
    </source>
</reference>
<organism evidence="2">
    <name type="scientific">Lepeophtheirus salmonis</name>
    <name type="common">Salmon louse</name>
    <name type="synonym">Caligus salmonis</name>
    <dbReference type="NCBI Taxonomy" id="72036"/>
    <lineage>
        <taxon>Eukaryota</taxon>
        <taxon>Metazoa</taxon>
        <taxon>Ecdysozoa</taxon>
        <taxon>Arthropoda</taxon>
        <taxon>Crustacea</taxon>
        <taxon>Multicrustacea</taxon>
        <taxon>Hexanauplia</taxon>
        <taxon>Copepoda</taxon>
        <taxon>Siphonostomatoida</taxon>
        <taxon>Caligidae</taxon>
        <taxon>Lepeophtheirus</taxon>
    </lineage>
</organism>
<feature type="transmembrane region" description="Helical" evidence="1">
    <location>
        <begin position="6"/>
        <end position="24"/>
    </location>
</feature>
<keyword evidence="1" id="KW-0812">Transmembrane</keyword>
<sequence>MLCFKIIFIHIYFRFVLCFCTIISKKKKNEISQT</sequence>
<keyword evidence="1" id="KW-1133">Transmembrane helix</keyword>
<accession>A0A0K2T442</accession>